<evidence type="ECO:0000313" key="8">
    <source>
        <dbReference type="EMBL" id="OYQ36541.1"/>
    </source>
</evidence>
<gene>
    <name evidence="8" type="ORF">CHU95_04830</name>
</gene>
<dbReference type="InterPro" id="IPR051156">
    <property type="entry name" value="Mito/Outer_Membr_Metalloprot"/>
</dbReference>
<keyword evidence="6" id="KW-0482">Metalloprotease</keyword>
<dbReference type="Proteomes" id="UP000216998">
    <property type="component" value="Unassembled WGS sequence"/>
</dbReference>
<comment type="cofactor">
    <cofactor evidence="1">
        <name>Zn(2+)</name>
        <dbReference type="ChEBI" id="CHEBI:29105"/>
    </cofactor>
</comment>
<dbReference type="Pfam" id="PF01435">
    <property type="entry name" value="Peptidase_M48"/>
    <property type="match status" value="1"/>
</dbReference>
<evidence type="ECO:0000256" key="5">
    <source>
        <dbReference type="ARBA" id="ARBA00022833"/>
    </source>
</evidence>
<evidence type="ECO:0000256" key="4">
    <source>
        <dbReference type="ARBA" id="ARBA00022801"/>
    </source>
</evidence>
<comment type="caution">
    <text evidence="8">The sequence shown here is derived from an EMBL/GenBank/DDBJ whole genome shotgun (WGS) entry which is preliminary data.</text>
</comment>
<keyword evidence="3" id="KW-0479">Metal-binding</keyword>
<name>A0A255Z531_9PROT</name>
<dbReference type="EMBL" id="NOXU01000022">
    <property type="protein sequence ID" value="OYQ36541.1"/>
    <property type="molecule type" value="Genomic_DNA"/>
</dbReference>
<evidence type="ECO:0000256" key="1">
    <source>
        <dbReference type="ARBA" id="ARBA00001947"/>
    </source>
</evidence>
<dbReference type="GO" id="GO:0051603">
    <property type="term" value="P:proteolysis involved in protein catabolic process"/>
    <property type="evidence" value="ECO:0007669"/>
    <property type="project" value="TreeGrafter"/>
</dbReference>
<keyword evidence="5" id="KW-0862">Zinc</keyword>
<dbReference type="GO" id="GO:0004222">
    <property type="term" value="F:metalloendopeptidase activity"/>
    <property type="evidence" value="ECO:0007669"/>
    <property type="project" value="InterPro"/>
</dbReference>
<dbReference type="Gene3D" id="3.30.2010.10">
    <property type="entry name" value="Metalloproteases ('zincins'), catalytic domain"/>
    <property type="match status" value="1"/>
</dbReference>
<dbReference type="InterPro" id="IPR001915">
    <property type="entry name" value="Peptidase_M48"/>
</dbReference>
<keyword evidence="4" id="KW-0378">Hydrolase</keyword>
<accession>A0A255Z531</accession>
<dbReference type="GO" id="GO:0016020">
    <property type="term" value="C:membrane"/>
    <property type="evidence" value="ECO:0007669"/>
    <property type="project" value="TreeGrafter"/>
</dbReference>
<evidence type="ECO:0000313" key="9">
    <source>
        <dbReference type="Proteomes" id="UP000216998"/>
    </source>
</evidence>
<sequence>MTSAAWAGFGIKQLPLLQGRGTPMARHAHKMLLPLVLPLFLAACSTNPVTGDRQMTALMPPEQEAAIGAQQHPAMLKEFGGRYENVNLQAYVDRLGQQLAAKTEIPGTRYTFTVLDSPIVNAFALPGGYVYVSRGLMALANSEAELAGVVGHEIGHVTARHAADRYGRGVLAQGGAVLAGILLGQGAGQLAQQGAQAALASFSRGQELQADNLGIRYMTAAGYDPREMAGFLASMGRHAQLEALLAGQPGKADQFSYLQTHPPTGDRAERAAAAASMTPGAPYLIRQDEYMQAINGMIYGDSPDHGFVRGRVFAHTGLGIRFEVPDGFRLLNSNEAVLGLGPSGSQIVFSDAQAQGAFSAADYIGNVWAKGTALADLRSLSIDGIPAATAVTRLAGPQGPVHARLVAIAGNAGRYYRFLLTAPLEQAGRLDAVFLSSTQQGFRRLTAAERAGLKPYRIKVVQVKPGQTVSDFVAAFPLKDYAEERFRVLNNIPPGTEPRPGIWVKTIIEG</sequence>
<evidence type="ECO:0000259" key="7">
    <source>
        <dbReference type="Pfam" id="PF01435"/>
    </source>
</evidence>
<reference evidence="8 9" key="1">
    <citation type="submission" date="2017-07" db="EMBL/GenBank/DDBJ databases">
        <title>Niveispirillum cyanobacteriorum sp. nov., isolated from cyanobacterial aggregates in a eutrophic lake.</title>
        <authorList>
            <person name="Cai H."/>
        </authorList>
    </citation>
    <scope>NUCLEOTIDE SEQUENCE [LARGE SCALE GENOMIC DNA]</scope>
    <source>
        <strain evidence="9">TH1-14</strain>
    </source>
</reference>
<evidence type="ECO:0000256" key="6">
    <source>
        <dbReference type="ARBA" id="ARBA00023049"/>
    </source>
</evidence>
<keyword evidence="9" id="KW-1185">Reference proteome</keyword>
<protein>
    <submittedName>
        <fullName evidence="8">Peptidase M48</fullName>
    </submittedName>
</protein>
<feature type="domain" description="Peptidase M48" evidence="7">
    <location>
        <begin position="89"/>
        <end position="272"/>
    </location>
</feature>
<dbReference type="AlphaFoldDB" id="A0A255Z531"/>
<dbReference type="OrthoDB" id="9810445at2"/>
<keyword evidence="2" id="KW-0645">Protease</keyword>
<dbReference type="GO" id="GO:0046872">
    <property type="term" value="F:metal ion binding"/>
    <property type="evidence" value="ECO:0007669"/>
    <property type="project" value="UniProtKB-KW"/>
</dbReference>
<proteinExistence type="predicted"/>
<organism evidence="8 9">
    <name type="scientific">Niveispirillum lacus</name>
    <dbReference type="NCBI Taxonomy" id="1981099"/>
    <lineage>
        <taxon>Bacteria</taxon>
        <taxon>Pseudomonadati</taxon>
        <taxon>Pseudomonadota</taxon>
        <taxon>Alphaproteobacteria</taxon>
        <taxon>Rhodospirillales</taxon>
        <taxon>Azospirillaceae</taxon>
        <taxon>Niveispirillum</taxon>
    </lineage>
</organism>
<dbReference type="PANTHER" id="PTHR22726">
    <property type="entry name" value="METALLOENDOPEPTIDASE OMA1"/>
    <property type="match status" value="1"/>
</dbReference>
<evidence type="ECO:0000256" key="3">
    <source>
        <dbReference type="ARBA" id="ARBA00022723"/>
    </source>
</evidence>
<evidence type="ECO:0000256" key="2">
    <source>
        <dbReference type="ARBA" id="ARBA00022670"/>
    </source>
</evidence>
<dbReference type="PANTHER" id="PTHR22726:SF1">
    <property type="entry name" value="METALLOENDOPEPTIDASE OMA1, MITOCHONDRIAL"/>
    <property type="match status" value="1"/>
</dbReference>